<evidence type="ECO:0000313" key="2">
    <source>
        <dbReference type="EMBL" id="KAK5951831.1"/>
    </source>
</evidence>
<dbReference type="Proteomes" id="UP001316803">
    <property type="component" value="Unassembled WGS sequence"/>
</dbReference>
<feature type="compositionally biased region" description="Polar residues" evidence="1">
    <location>
        <begin position="251"/>
        <end position="270"/>
    </location>
</feature>
<feature type="compositionally biased region" description="Low complexity" evidence="1">
    <location>
        <begin position="409"/>
        <end position="422"/>
    </location>
</feature>
<comment type="caution">
    <text evidence="2">The sequence shown here is derived from an EMBL/GenBank/DDBJ whole genome shotgun (WGS) entry which is preliminary data.</text>
</comment>
<feature type="region of interest" description="Disordered" evidence="1">
    <location>
        <begin position="404"/>
        <end position="457"/>
    </location>
</feature>
<organism evidence="2 3">
    <name type="scientific">Knufia fluminis</name>
    <dbReference type="NCBI Taxonomy" id="191047"/>
    <lineage>
        <taxon>Eukaryota</taxon>
        <taxon>Fungi</taxon>
        <taxon>Dikarya</taxon>
        <taxon>Ascomycota</taxon>
        <taxon>Pezizomycotina</taxon>
        <taxon>Eurotiomycetes</taxon>
        <taxon>Chaetothyriomycetidae</taxon>
        <taxon>Chaetothyriales</taxon>
        <taxon>Trichomeriaceae</taxon>
        <taxon>Knufia</taxon>
    </lineage>
</organism>
<feature type="compositionally biased region" description="Polar residues" evidence="1">
    <location>
        <begin position="121"/>
        <end position="130"/>
    </location>
</feature>
<dbReference type="AlphaFoldDB" id="A0AAN8I6G1"/>
<feature type="compositionally biased region" description="Polar residues" evidence="1">
    <location>
        <begin position="174"/>
        <end position="189"/>
    </location>
</feature>
<sequence length="457" mass="50504">MYSPPYPTQSSPLPRPSQYRSGQPRVARTASKEEVPGYTAPVATTYPIEYAESSNRHVIAQLPMPKPTSQNQHTRTRTKSSSRRPCTPALSMTTPETVSPPSIATMSPRSPEAQAQRHRAYSTTSSTSRQRPALKLVRPPNKKDISPPVPSPVYATFDDGASYRPQRTAPITPPLQTLPNTAPSANPETSFMEWDEETSALSKMKQTLKLGQHKRGPPRPQQPKPKSPDRHDNATPRSPPARPRRQSPPTESSSIRQPPTTSNFSMPTNAPTYSYFPSTSTSTSAGEPFYQGPDLTGRSTASATYIQPRLNHRRDQSTTTNQQPRAKLPHQVHRPHRSQQFHASITASHPPRHEQQPQSQSQLQPRKIEIQPHYSRRIGVDYDNNGNTDDNPGPFLANEAVAVQPPTPTSTHTTATGTSTSTEKPRRLKALMQGLVKRASGKDLKKNENGTARGTSW</sequence>
<feature type="compositionally biased region" description="Polar residues" evidence="1">
    <location>
        <begin position="90"/>
        <end position="108"/>
    </location>
</feature>
<name>A0AAN8I6G1_9EURO</name>
<keyword evidence="3" id="KW-1185">Reference proteome</keyword>
<feature type="compositionally biased region" description="Low complexity" evidence="1">
    <location>
        <begin position="271"/>
        <end position="284"/>
    </location>
</feature>
<proteinExistence type="predicted"/>
<feature type="compositionally biased region" description="Low complexity" evidence="1">
    <location>
        <begin position="356"/>
        <end position="365"/>
    </location>
</feature>
<reference evidence="2 3" key="1">
    <citation type="submission" date="2022-12" db="EMBL/GenBank/DDBJ databases">
        <title>Genomic features and morphological characterization of a novel Knufia sp. strain isolated from spacecraft assembly facility.</title>
        <authorList>
            <person name="Teixeira M."/>
            <person name="Chander A.M."/>
            <person name="Stajich J.E."/>
            <person name="Venkateswaran K."/>
        </authorList>
    </citation>
    <scope>NUCLEOTIDE SEQUENCE [LARGE SCALE GENOMIC DNA]</scope>
    <source>
        <strain evidence="2 3">FJI-L2-BK-P2</strain>
    </source>
</reference>
<evidence type="ECO:0000256" key="1">
    <source>
        <dbReference type="SAM" id="MobiDB-lite"/>
    </source>
</evidence>
<accession>A0AAN8I6G1</accession>
<evidence type="ECO:0000313" key="3">
    <source>
        <dbReference type="Proteomes" id="UP001316803"/>
    </source>
</evidence>
<feature type="region of interest" description="Disordered" evidence="1">
    <location>
        <begin position="57"/>
        <end position="368"/>
    </location>
</feature>
<protein>
    <submittedName>
        <fullName evidence="2">Uncharacterized protein</fullName>
    </submittedName>
</protein>
<feature type="region of interest" description="Disordered" evidence="1">
    <location>
        <begin position="1"/>
        <end position="41"/>
    </location>
</feature>
<feature type="compositionally biased region" description="Basic residues" evidence="1">
    <location>
        <begin position="327"/>
        <end position="339"/>
    </location>
</feature>
<dbReference type="EMBL" id="JAKLMC020000018">
    <property type="protein sequence ID" value="KAK5951831.1"/>
    <property type="molecule type" value="Genomic_DNA"/>
</dbReference>
<gene>
    <name evidence="2" type="ORF">OHC33_007123</name>
</gene>